<dbReference type="EMBL" id="LFMY01000006">
    <property type="protein sequence ID" value="OKL59810.1"/>
    <property type="molecule type" value="Genomic_DNA"/>
</dbReference>
<dbReference type="OrthoDB" id="73875at2759"/>
<dbReference type="Proteomes" id="UP000214365">
    <property type="component" value="Unassembled WGS sequence"/>
</dbReference>
<comment type="caution">
    <text evidence="1">The sequence shown here is derived from an EMBL/GenBank/DDBJ whole genome shotgun (WGS) entry which is preliminary data.</text>
</comment>
<accession>A0A225AGJ7</accession>
<evidence type="ECO:0000313" key="2">
    <source>
        <dbReference type="Proteomes" id="UP000214365"/>
    </source>
</evidence>
<proteinExistence type="predicted"/>
<evidence type="ECO:0000313" key="1">
    <source>
        <dbReference type="EMBL" id="OKL59810.1"/>
    </source>
</evidence>
<dbReference type="STRING" id="1441469.A0A225AGJ7"/>
<name>A0A225AGJ7_TALAT</name>
<dbReference type="RefSeq" id="XP_020119931.1">
    <property type="nucleotide sequence ID" value="XM_020267315.1"/>
</dbReference>
<keyword evidence="2" id="KW-1185">Reference proteome</keyword>
<protein>
    <submittedName>
        <fullName evidence="1">Uncharacterized protein</fullName>
    </submittedName>
</protein>
<reference evidence="1 2" key="1">
    <citation type="submission" date="2015-06" db="EMBL/GenBank/DDBJ databases">
        <title>Talaromyces atroroseus IBT 11181 draft genome.</title>
        <authorList>
            <person name="Rasmussen K.B."/>
            <person name="Rasmussen S."/>
            <person name="Petersen B."/>
            <person name="Sicheritz-Ponten T."/>
            <person name="Mortensen U.H."/>
            <person name="Thrane U."/>
        </authorList>
    </citation>
    <scope>NUCLEOTIDE SEQUENCE [LARGE SCALE GENOMIC DNA]</scope>
    <source>
        <strain evidence="1 2">IBT 11181</strain>
    </source>
</reference>
<organism evidence="1 2">
    <name type="scientific">Talaromyces atroroseus</name>
    <dbReference type="NCBI Taxonomy" id="1441469"/>
    <lineage>
        <taxon>Eukaryota</taxon>
        <taxon>Fungi</taxon>
        <taxon>Dikarya</taxon>
        <taxon>Ascomycota</taxon>
        <taxon>Pezizomycotina</taxon>
        <taxon>Eurotiomycetes</taxon>
        <taxon>Eurotiomycetidae</taxon>
        <taxon>Eurotiales</taxon>
        <taxon>Trichocomaceae</taxon>
        <taxon>Talaromyces</taxon>
        <taxon>Talaromyces sect. Trachyspermi</taxon>
    </lineage>
</organism>
<dbReference type="GeneID" id="31004741"/>
<sequence length="617" mass="64784">MVVNFPLYLLISYEGGVSATSWVAVPSIIVSQISFFQWEGPSLGIPTTTFNLVSSFSPPLVILVLPGDIFPTTLYPPPIESPYTPQVGVVNGSSYTVFSGTITLNDGGISLVIDLLSPTTTTQTVIEMVFVEGSTVTISIVVVVILPTTPAVSLTENTLTSMISASGSVMFTWMEEQINSLATIDSTTTITTTTTRDSTTTSIVIPVNTGGFYWSPVLNPDIPVPTVNPPELPPIPDAPCFTLFDIFTIDCPPNKDKSQKTTHYTSARSSPTCSPSTASSCGKFCTSNCDASSTSTTSTSTTCISKSAVTDYWVSCDGTACSTTSSAQITGCDVTAMTTTTGSYCLASGVDVWSTDDQGEDGAQYYTATTTTIPEEIVAAGTTYVVGANGAVTLGNGNIITVPTETAGTTVLTISSNTITVDPAVETIITVVIIGTTSAITTSSVSTTHAGSTTTTTLPPTTITVTPTPTSATCYFWDEGWGYTFEVFGISGWVTDGGSSLHHQEDGCGALTGWSWTAATSTTDAYVYFNLPFFIKAGCVERAIVSAGGPKISCQGQGLAKRRESLNVGVPPSFTEEENEAFKAFYANATTYYPYKPMIWAVASITESLITSIIIDS</sequence>
<dbReference type="AlphaFoldDB" id="A0A225AGJ7"/>
<gene>
    <name evidence="1" type="ORF">UA08_04985</name>
</gene>